<keyword evidence="2" id="KW-0472">Membrane</keyword>
<dbReference type="Gene3D" id="3.90.550.10">
    <property type="entry name" value="Spore Coat Polysaccharide Biosynthesis Protein SpsA, Chain A"/>
    <property type="match status" value="1"/>
</dbReference>
<dbReference type="CDD" id="cd02511">
    <property type="entry name" value="Beta4Glucosyltransferase"/>
    <property type="match status" value="1"/>
</dbReference>
<feature type="transmembrane region" description="Helical" evidence="2">
    <location>
        <begin position="303"/>
        <end position="320"/>
    </location>
</feature>
<dbReference type="EMBL" id="MGAF01000019">
    <property type="protein sequence ID" value="OGK41372.1"/>
    <property type="molecule type" value="Genomic_DNA"/>
</dbReference>
<proteinExistence type="predicted"/>
<evidence type="ECO:0000259" key="3">
    <source>
        <dbReference type="Pfam" id="PF00535"/>
    </source>
</evidence>
<accession>A0A1F7IDC9</accession>
<reference evidence="4 5" key="1">
    <citation type="journal article" date="2016" name="Nat. Commun.">
        <title>Thousands of microbial genomes shed light on interconnected biogeochemical processes in an aquifer system.</title>
        <authorList>
            <person name="Anantharaman K."/>
            <person name="Brown C.T."/>
            <person name="Hug L.A."/>
            <person name="Sharon I."/>
            <person name="Castelle C.J."/>
            <person name="Probst A.J."/>
            <person name="Thomas B.C."/>
            <person name="Singh A."/>
            <person name="Wilkins M.J."/>
            <person name="Karaoz U."/>
            <person name="Brodie E.L."/>
            <person name="Williams K.H."/>
            <person name="Hubbard S.S."/>
            <person name="Banfield J.F."/>
        </authorList>
    </citation>
    <scope>NUCLEOTIDE SEQUENCE [LARGE SCALE GENOMIC DNA]</scope>
</reference>
<keyword evidence="2" id="KW-0812">Transmembrane</keyword>
<protein>
    <recommendedName>
        <fullName evidence="3">Glycosyltransferase 2-like domain-containing protein</fullName>
    </recommendedName>
</protein>
<dbReference type="InterPro" id="IPR029044">
    <property type="entry name" value="Nucleotide-diphossugar_trans"/>
</dbReference>
<feature type="domain" description="Glycosyltransferase 2-like" evidence="3">
    <location>
        <begin position="4"/>
        <end position="96"/>
    </location>
</feature>
<keyword evidence="2" id="KW-1133">Transmembrane helix</keyword>
<dbReference type="Proteomes" id="UP000179270">
    <property type="component" value="Unassembled WGS sequence"/>
</dbReference>
<dbReference type="PANTHER" id="PTHR43630:SF2">
    <property type="entry name" value="GLYCOSYLTRANSFERASE"/>
    <property type="match status" value="1"/>
</dbReference>
<evidence type="ECO:0000256" key="2">
    <source>
        <dbReference type="SAM" id="Phobius"/>
    </source>
</evidence>
<dbReference type="STRING" id="1802055.A3A74_03505"/>
<evidence type="ECO:0000313" key="5">
    <source>
        <dbReference type="Proteomes" id="UP000179270"/>
    </source>
</evidence>
<evidence type="ECO:0000313" key="4">
    <source>
        <dbReference type="EMBL" id="OGK41372.1"/>
    </source>
</evidence>
<organism evidence="4 5">
    <name type="scientific">Candidatus Roizmanbacteria bacterium RIFCSPLOWO2_01_FULL_35_13</name>
    <dbReference type="NCBI Taxonomy" id="1802055"/>
    <lineage>
        <taxon>Bacteria</taxon>
        <taxon>Candidatus Roizmaniibacteriota</taxon>
    </lineage>
</organism>
<evidence type="ECO:0000256" key="1">
    <source>
        <dbReference type="SAM" id="MobiDB-lite"/>
    </source>
</evidence>
<comment type="caution">
    <text evidence="4">The sequence shown here is derived from an EMBL/GenBank/DDBJ whole genome shotgun (WGS) entry which is preliminary data.</text>
</comment>
<dbReference type="SUPFAM" id="SSF53448">
    <property type="entry name" value="Nucleotide-diphospho-sugar transferases"/>
    <property type="match status" value="1"/>
</dbReference>
<dbReference type="InterPro" id="IPR001173">
    <property type="entry name" value="Glyco_trans_2-like"/>
</dbReference>
<sequence>MKLSLCIATYNEEANIHYPLDSCYDFVDEVIIVDGGSADKTVEKAKSYGKKVKVFIEPNPPMFHLNKQKAIERAKGEWILQLDADEEIADELKLEIKEIIHRNFQFPISPSTSSGSRAKSRDNFQSNTKFQNSNVSSRQARTIKNYSSSERNESRSYVAYYLPRKNFFLTRFLLKGGQYPDYTIRLYRNGAVRFPLKSVHENVVINPEFKIQNSELIGNWELEIGYLSSPILHYADPDFSRYLKRWDRYTTLDAGMLAKEIKYQISNIKYLLMFLDYFMLKPTATFFSMYFRHLGFMDGFPGFVFALFSSIRFWVIYIKLPTLSKSSRFLTKLYQTMSLRGGGTTTKQSH</sequence>
<dbReference type="Pfam" id="PF00535">
    <property type="entry name" value="Glycos_transf_2"/>
    <property type="match status" value="1"/>
</dbReference>
<dbReference type="PANTHER" id="PTHR43630">
    <property type="entry name" value="POLY-BETA-1,6-N-ACETYL-D-GLUCOSAMINE SYNTHASE"/>
    <property type="match status" value="1"/>
</dbReference>
<name>A0A1F7IDC9_9BACT</name>
<dbReference type="AlphaFoldDB" id="A0A1F7IDC9"/>
<gene>
    <name evidence="4" type="ORF">A3A74_03505</name>
</gene>
<feature type="region of interest" description="Disordered" evidence="1">
    <location>
        <begin position="110"/>
        <end position="148"/>
    </location>
</feature>
<feature type="compositionally biased region" description="Polar residues" evidence="1">
    <location>
        <begin position="110"/>
        <end position="144"/>
    </location>
</feature>